<name>E2Q1R7_STRCL</name>
<gene>
    <name evidence="2" type="ORF">SCLAV_5626</name>
</gene>
<feature type="compositionally biased region" description="Basic residues" evidence="1">
    <location>
        <begin position="104"/>
        <end position="113"/>
    </location>
</feature>
<protein>
    <submittedName>
        <fullName evidence="2">Uncharacterized protein</fullName>
    </submittedName>
</protein>
<evidence type="ECO:0000313" key="3">
    <source>
        <dbReference type="Proteomes" id="UP000002357"/>
    </source>
</evidence>
<dbReference type="EMBL" id="CM000913">
    <property type="protein sequence ID" value="EFG10693.1"/>
    <property type="molecule type" value="Genomic_DNA"/>
</dbReference>
<sequence>MPRSGDGPGEPSGVSGSGGRPGAGPRGCRGWDPRSPAGDRGRSGRGRRGRSGGRRWRCSRSAPPAGSAPARVSSFSSRWRPSPWPGAKGVASVPAGRGTPASCRARRRPAPRG</sequence>
<evidence type="ECO:0000256" key="1">
    <source>
        <dbReference type="SAM" id="MobiDB-lite"/>
    </source>
</evidence>
<dbReference type="Proteomes" id="UP000002357">
    <property type="component" value="Chromosome"/>
</dbReference>
<proteinExistence type="predicted"/>
<evidence type="ECO:0000313" key="2">
    <source>
        <dbReference type="EMBL" id="EFG10693.1"/>
    </source>
</evidence>
<feature type="compositionally biased region" description="Basic residues" evidence="1">
    <location>
        <begin position="43"/>
        <end position="58"/>
    </location>
</feature>
<keyword evidence="3" id="KW-1185">Reference proteome</keyword>
<dbReference type="AlphaFoldDB" id="E2Q1R7"/>
<feature type="compositionally biased region" description="Basic and acidic residues" evidence="1">
    <location>
        <begin position="29"/>
        <end position="42"/>
    </location>
</feature>
<organism evidence="2 3">
    <name type="scientific">Streptomyces clavuligerus</name>
    <dbReference type="NCBI Taxonomy" id="1901"/>
    <lineage>
        <taxon>Bacteria</taxon>
        <taxon>Bacillati</taxon>
        <taxon>Actinomycetota</taxon>
        <taxon>Actinomycetes</taxon>
        <taxon>Kitasatosporales</taxon>
        <taxon>Streptomycetaceae</taxon>
        <taxon>Streptomyces</taxon>
    </lineage>
</organism>
<feature type="compositionally biased region" description="Gly residues" evidence="1">
    <location>
        <begin position="1"/>
        <end position="27"/>
    </location>
</feature>
<accession>E2Q1R7</accession>
<reference evidence="2 3" key="1">
    <citation type="journal article" date="2010" name="Genome Biol. Evol.">
        <title>The sequence of a 1.8-mb bacterial linear plasmid reveals a rich evolutionary reservoir of secondary metabolic pathways.</title>
        <authorList>
            <person name="Medema M.H."/>
            <person name="Trefzer A."/>
            <person name="Kovalchuk A."/>
            <person name="van den Berg M."/>
            <person name="Mueller U."/>
            <person name="Heijne W."/>
            <person name="Wu L."/>
            <person name="Alam M.T."/>
            <person name="Ronning C.M."/>
            <person name="Nierman W.C."/>
            <person name="Bovenberg R.A.L."/>
            <person name="Breitling R."/>
            <person name="Takano E."/>
        </authorList>
    </citation>
    <scope>NUCLEOTIDE SEQUENCE [LARGE SCALE GENOMIC DNA]</scope>
    <source>
        <strain evidence="3">ATCC 27064 / DSM 738 / JCM 4710 / NBRC 13307 / NCIMB 12785 / NRRL 3585 / VKM Ac-602</strain>
    </source>
</reference>
<feature type="compositionally biased region" description="Low complexity" evidence="1">
    <location>
        <begin position="59"/>
        <end position="81"/>
    </location>
</feature>
<feature type="region of interest" description="Disordered" evidence="1">
    <location>
        <begin position="1"/>
        <end position="113"/>
    </location>
</feature>